<evidence type="ECO:0000256" key="3">
    <source>
        <dbReference type="ARBA" id="ARBA00022741"/>
    </source>
</evidence>
<evidence type="ECO:0000256" key="7">
    <source>
        <dbReference type="ARBA" id="ARBA00023235"/>
    </source>
</evidence>
<feature type="domain" description="DNA gyrase B subunit C-terminal" evidence="8">
    <location>
        <begin position="25"/>
        <end position="86"/>
    </location>
</feature>
<dbReference type="GO" id="GO:0003677">
    <property type="term" value="F:DNA binding"/>
    <property type="evidence" value="ECO:0007669"/>
    <property type="project" value="UniProtKB-KW"/>
</dbReference>
<accession>A0AAE0F8N2</accession>
<keyword evidence="6" id="KW-0238">DNA-binding</keyword>
<proteinExistence type="inferred from homology"/>
<dbReference type="Proteomes" id="UP001190700">
    <property type="component" value="Unassembled WGS sequence"/>
</dbReference>
<dbReference type="GO" id="GO:0005524">
    <property type="term" value="F:ATP binding"/>
    <property type="evidence" value="ECO:0007669"/>
    <property type="project" value="UniProtKB-KW"/>
</dbReference>
<dbReference type="Gene3D" id="3.40.50.670">
    <property type="match status" value="1"/>
</dbReference>
<evidence type="ECO:0000256" key="2">
    <source>
        <dbReference type="ARBA" id="ARBA00010708"/>
    </source>
</evidence>
<evidence type="ECO:0000313" key="9">
    <source>
        <dbReference type="EMBL" id="KAK3255029.1"/>
    </source>
</evidence>
<comment type="catalytic activity">
    <reaction evidence="1">
        <text>ATP-dependent breakage, passage and rejoining of double-stranded DNA.</text>
        <dbReference type="EC" id="5.6.2.2"/>
    </reaction>
</comment>
<feature type="non-terminal residue" evidence="9">
    <location>
        <position position="1"/>
    </location>
</feature>
<dbReference type="SUPFAM" id="SSF56719">
    <property type="entry name" value="Type II DNA topoisomerase"/>
    <property type="match status" value="1"/>
</dbReference>
<evidence type="ECO:0000256" key="1">
    <source>
        <dbReference type="ARBA" id="ARBA00000185"/>
    </source>
</evidence>
<dbReference type="AlphaFoldDB" id="A0AAE0F8N2"/>
<dbReference type="EMBL" id="LGRX02022892">
    <property type="protein sequence ID" value="KAK3255029.1"/>
    <property type="molecule type" value="Genomic_DNA"/>
</dbReference>
<keyword evidence="10" id="KW-1185">Reference proteome</keyword>
<reference evidence="9 10" key="1">
    <citation type="journal article" date="2015" name="Genome Biol. Evol.">
        <title>Comparative Genomics of a Bacterivorous Green Alga Reveals Evolutionary Causalities and Consequences of Phago-Mixotrophic Mode of Nutrition.</title>
        <authorList>
            <person name="Burns J.A."/>
            <person name="Paasch A."/>
            <person name="Narechania A."/>
            <person name="Kim E."/>
        </authorList>
    </citation>
    <scope>NUCLEOTIDE SEQUENCE [LARGE SCALE GENOMIC DNA]</scope>
    <source>
        <strain evidence="9 10">PLY_AMNH</strain>
    </source>
</reference>
<comment type="similarity">
    <text evidence="2">Belongs to the type II topoisomerase GyrB family.</text>
</comment>
<protein>
    <recommendedName>
        <fullName evidence="8">DNA gyrase B subunit C-terminal domain-containing protein</fullName>
    </recommendedName>
</protein>
<evidence type="ECO:0000259" key="8">
    <source>
        <dbReference type="Pfam" id="PF00986"/>
    </source>
</evidence>
<evidence type="ECO:0000256" key="6">
    <source>
        <dbReference type="ARBA" id="ARBA00023125"/>
    </source>
</evidence>
<gene>
    <name evidence="9" type="ORF">CYMTET_35776</name>
</gene>
<comment type="caution">
    <text evidence="9">The sequence shown here is derived from an EMBL/GenBank/DDBJ whole genome shotgun (WGS) entry which is preliminary data.</text>
</comment>
<keyword evidence="3" id="KW-0547">Nucleotide-binding</keyword>
<dbReference type="InterPro" id="IPR013760">
    <property type="entry name" value="Topo_IIA-like_dom_sf"/>
</dbReference>
<keyword evidence="7" id="KW-0413">Isomerase</keyword>
<dbReference type="InterPro" id="IPR013759">
    <property type="entry name" value="Topo_IIA_B_C"/>
</dbReference>
<name>A0AAE0F8N2_9CHLO</name>
<organism evidence="9 10">
    <name type="scientific">Cymbomonas tetramitiformis</name>
    <dbReference type="NCBI Taxonomy" id="36881"/>
    <lineage>
        <taxon>Eukaryota</taxon>
        <taxon>Viridiplantae</taxon>
        <taxon>Chlorophyta</taxon>
        <taxon>Pyramimonadophyceae</taxon>
        <taxon>Pyramimonadales</taxon>
        <taxon>Pyramimonadaceae</taxon>
        <taxon>Cymbomonas</taxon>
    </lineage>
</organism>
<evidence type="ECO:0000256" key="4">
    <source>
        <dbReference type="ARBA" id="ARBA00022840"/>
    </source>
</evidence>
<dbReference type="GO" id="GO:0006265">
    <property type="term" value="P:DNA topological change"/>
    <property type="evidence" value="ECO:0007669"/>
    <property type="project" value="InterPro"/>
</dbReference>
<sequence length="98" mass="11513">VDIGRKAHYCYDEDDLKALLDRTTKNYSIQRFKGLGEMMPQQLWDTTLNPETRRLRRLTIDDAARANDVFSMLMSDKVAPRRQFIETYGHKMDDSLDV</sequence>
<keyword evidence="4" id="KW-0067">ATP-binding</keyword>
<dbReference type="InterPro" id="IPR002288">
    <property type="entry name" value="DNA_gyrase_B_C"/>
</dbReference>
<dbReference type="GO" id="GO:0003918">
    <property type="term" value="F:DNA topoisomerase type II (double strand cut, ATP-hydrolyzing) activity"/>
    <property type="evidence" value="ECO:0007669"/>
    <property type="project" value="UniProtKB-EC"/>
</dbReference>
<dbReference type="PANTHER" id="PTHR45866">
    <property type="entry name" value="DNA GYRASE/TOPOISOMERASE SUBUNIT B"/>
    <property type="match status" value="1"/>
</dbReference>
<dbReference type="Pfam" id="PF00986">
    <property type="entry name" value="DNA_gyraseB_C"/>
    <property type="match status" value="1"/>
</dbReference>
<dbReference type="PANTHER" id="PTHR45866:SF1">
    <property type="entry name" value="DNA GYRASE SUBUNIT B, MITOCHONDRIAL"/>
    <property type="match status" value="1"/>
</dbReference>
<keyword evidence="5" id="KW-0799">Topoisomerase</keyword>
<evidence type="ECO:0000313" key="10">
    <source>
        <dbReference type="Proteomes" id="UP001190700"/>
    </source>
</evidence>
<evidence type="ECO:0000256" key="5">
    <source>
        <dbReference type="ARBA" id="ARBA00023029"/>
    </source>
</evidence>